<evidence type="ECO:0000256" key="1">
    <source>
        <dbReference type="SAM" id="MobiDB-lite"/>
    </source>
</evidence>
<gene>
    <name evidence="2" type="ORF">DSOUD_2554</name>
</gene>
<keyword evidence="3" id="KW-1185">Reference proteome</keyword>
<feature type="compositionally biased region" description="Polar residues" evidence="1">
    <location>
        <begin position="99"/>
        <end position="110"/>
    </location>
</feature>
<evidence type="ECO:0000313" key="2">
    <source>
        <dbReference type="EMBL" id="ALC17307.1"/>
    </source>
</evidence>
<dbReference type="PATRIC" id="fig|1603606.3.peg.2766"/>
<dbReference type="AlphaFoldDB" id="A0A0M4DJL2"/>
<organism evidence="2 3">
    <name type="scientific">Desulfuromonas soudanensis</name>
    <dbReference type="NCBI Taxonomy" id="1603606"/>
    <lineage>
        <taxon>Bacteria</taxon>
        <taxon>Pseudomonadati</taxon>
        <taxon>Thermodesulfobacteriota</taxon>
        <taxon>Desulfuromonadia</taxon>
        <taxon>Desulfuromonadales</taxon>
        <taxon>Desulfuromonadaceae</taxon>
        <taxon>Desulfuromonas</taxon>
    </lineage>
</organism>
<dbReference type="Proteomes" id="UP000057158">
    <property type="component" value="Chromosome"/>
</dbReference>
<dbReference type="STRING" id="1603606.DSOUD_2554"/>
<dbReference type="InterPro" id="IPR046170">
    <property type="entry name" value="DUF6172"/>
</dbReference>
<proteinExistence type="predicted"/>
<evidence type="ECO:0000313" key="3">
    <source>
        <dbReference type="Proteomes" id="UP000057158"/>
    </source>
</evidence>
<feature type="region of interest" description="Disordered" evidence="1">
    <location>
        <begin position="89"/>
        <end position="121"/>
    </location>
</feature>
<reference evidence="2 3" key="1">
    <citation type="submission" date="2015-07" db="EMBL/GenBank/DDBJ databases">
        <title>Isolation and Genomic Characterization of a Novel Halophilic Metal-Reducing Deltaproteobacterium from the Deep Subsurface.</title>
        <authorList>
            <person name="Badalamenti J.P."/>
            <person name="Summers Z.M."/>
            <person name="Gralnick J.A."/>
            <person name="Bond D.R."/>
        </authorList>
    </citation>
    <scope>NUCLEOTIDE SEQUENCE [LARGE SCALE GENOMIC DNA]</scope>
    <source>
        <strain evidence="2 3">WTL</strain>
    </source>
</reference>
<dbReference type="KEGG" id="des:DSOUD_2554"/>
<dbReference type="Pfam" id="PF19669">
    <property type="entry name" value="DUF6172"/>
    <property type="match status" value="1"/>
</dbReference>
<name>A0A0M4DJL2_9BACT</name>
<sequence length="121" mass="13854">MKKTFQMSHPKIKTPRLVEAIKFEAKKYIKRERGKALPPNVDFWDFDCRFGVDEASSEVIHVSAINKFISEAEAKELESFYLEILAKPGHRSKKPSGAKQINQDNTFIQNEKNESGPGEEQ</sequence>
<dbReference type="EMBL" id="CP010802">
    <property type="protein sequence ID" value="ALC17307.1"/>
    <property type="molecule type" value="Genomic_DNA"/>
</dbReference>
<protein>
    <submittedName>
        <fullName evidence="2">Uncharacterized protein</fullName>
    </submittedName>
</protein>
<accession>A0A0M4DJL2</accession>
<dbReference type="RefSeq" id="WP_053551326.1">
    <property type="nucleotide sequence ID" value="NZ_CP010802.1"/>
</dbReference>